<proteinExistence type="predicted"/>
<name>A0A1H3YXT1_9RHOB</name>
<dbReference type="InterPro" id="IPR005303">
    <property type="entry name" value="MOCOS_middle"/>
</dbReference>
<evidence type="ECO:0000256" key="1">
    <source>
        <dbReference type="SAM" id="MobiDB-lite"/>
    </source>
</evidence>
<evidence type="ECO:0000259" key="2">
    <source>
        <dbReference type="PROSITE" id="PS51340"/>
    </source>
</evidence>
<dbReference type="GO" id="GO:0003824">
    <property type="term" value="F:catalytic activity"/>
    <property type="evidence" value="ECO:0007669"/>
    <property type="project" value="InterPro"/>
</dbReference>
<accession>A0A1H3YXT1</accession>
<dbReference type="PROSITE" id="PS51340">
    <property type="entry name" value="MOSC"/>
    <property type="match status" value="1"/>
</dbReference>
<dbReference type="GO" id="GO:0030151">
    <property type="term" value="F:molybdenum ion binding"/>
    <property type="evidence" value="ECO:0007669"/>
    <property type="project" value="InterPro"/>
</dbReference>
<dbReference type="SUPFAM" id="SSF141673">
    <property type="entry name" value="MOSC N-terminal domain-like"/>
    <property type="match status" value="1"/>
</dbReference>
<dbReference type="EMBL" id="FNQM01000003">
    <property type="protein sequence ID" value="SEA15938.1"/>
    <property type="molecule type" value="Genomic_DNA"/>
</dbReference>
<organism evidence="3 4">
    <name type="scientific">Rubrimonas cliftonensis</name>
    <dbReference type="NCBI Taxonomy" id="89524"/>
    <lineage>
        <taxon>Bacteria</taxon>
        <taxon>Pseudomonadati</taxon>
        <taxon>Pseudomonadota</taxon>
        <taxon>Alphaproteobacteria</taxon>
        <taxon>Rhodobacterales</taxon>
        <taxon>Paracoccaceae</taxon>
        <taxon>Rubrimonas</taxon>
    </lineage>
</organism>
<dbReference type="STRING" id="89524.SAMN05444370_103283"/>
<dbReference type="SUPFAM" id="SSF50800">
    <property type="entry name" value="PK beta-barrel domain-like"/>
    <property type="match status" value="1"/>
</dbReference>
<dbReference type="Pfam" id="PF03473">
    <property type="entry name" value="MOSC"/>
    <property type="match status" value="1"/>
</dbReference>
<dbReference type="InterPro" id="IPR005302">
    <property type="entry name" value="MoCF_Sase_C"/>
</dbReference>
<dbReference type="AlphaFoldDB" id="A0A1H3YXT1"/>
<feature type="region of interest" description="Disordered" evidence="1">
    <location>
        <begin position="1"/>
        <end position="24"/>
    </location>
</feature>
<evidence type="ECO:0000313" key="3">
    <source>
        <dbReference type="EMBL" id="SEA15938.1"/>
    </source>
</evidence>
<sequence>MTAGEQAPAPGGGTGARRSDAAGGALAAIHRHPVKSLGVEALERVTLAPGAWMPLDRVWAVTRAGAAFDAANPDWVEPNNFARVTHAPRLAQARAGWDGATLTLAHPDAPVLSVDPETAEGRAAIEAWVAPLVEDALSGPFRLVRARQPLTDVDRPWLSLHSMASLRALSEAAGKPLDPLRFRGNLWVERLAAWEETQWPGRVIAVGPVRLRVVEPIWRCAATQANPDTGARDADTLRAMRELVGDTCFGVYAEVVEGGEIALGDVVLPV</sequence>
<dbReference type="Pfam" id="PF03476">
    <property type="entry name" value="MOSC_N"/>
    <property type="match status" value="1"/>
</dbReference>
<dbReference type="RefSeq" id="WP_093250772.1">
    <property type="nucleotide sequence ID" value="NZ_FNQM01000003.1"/>
</dbReference>
<dbReference type="Gene3D" id="2.40.33.20">
    <property type="entry name" value="PK beta-barrel domain-like"/>
    <property type="match status" value="1"/>
</dbReference>
<dbReference type="GO" id="GO:0030170">
    <property type="term" value="F:pyridoxal phosphate binding"/>
    <property type="evidence" value="ECO:0007669"/>
    <property type="project" value="InterPro"/>
</dbReference>
<protein>
    <recommendedName>
        <fullName evidence="2">MOSC domain-containing protein</fullName>
    </recommendedName>
</protein>
<feature type="domain" description="MOSC" evidence="2">
    <location>
        <begin position="130"/>
        <end position="270"/>
    </location>
</feature>
<keyword evidence="4" id="KW-1185">Reference proteome</keyword>
<reference evidence="3 4" key="1">
    <citation type="submission" date="2016-10" db="EMBL/GenBank/DDBJ databases">
        <authorList>
            <person name="de Groot N.N."/>
        </authorList>
    </citation>
    <scope>NUCLEOTIDE SEQUENCE [LARGE SCALE GENOMIC DNA]</scope>
    <source>
        <strain evidence="3 4">DSM 15345</strain>
    </source>
</reference>
<dbReference type="InterPro" id="IPR011037">
    <property type="entry name" value="Pyrv_Knase-like_insert_dom_sf"/>
</dbReference>
<gene>
    <name evidence="3" type="ORF">SAMN05444370_103283</name>
</gene>
<dbReference type="OrthoDB" id="581532at2"/>
<dbReference type="Proteomes" id="UP000198703">
    <property type="component" value="Unassembled WGS sequence"/>
</dbReference>
<evidence type="ECO:0000313" key="4">
    <source>
        <dbReference type="Proteomes" id="UP000198703"/>
    </source>
</evidence>